<evidence type="ECO:0000259" key="1">
    <source>
        <dbReference type="Pfam" id="PF24494"/>
    </source>
</evidence>
<dbReference type="AlphaFoldDB" id="A0A165AK74"/>
<name>A0A165AK74_XYLHT</name>
<accession>A0A165AK74</accession>
<dbReference type="OrthoDB" id="88561at2759"/>
<evidence type="ECO:0000313" key="3">
    <source>
        <dbReference type="Proteomes" id="UP000076632"/>
    </source>
</evidence>
<dbReference type="InterPro" id="IPR056009">
    <property type="entry name" value="DUF7587"/>
</dbReference>
<dbReference type="Pfam" id="PF24494">
    <property type="entry name" value="DUF7587"/>
    <property type="match status" value="1"/>
</dbReference>
<gene>
    <name evidence="2" type="ORF">L228DRAFT_240398</name>
</gene>
<reference evidence="2 3" key="1">
    <citation type="journal article" date="2016" name="Fungal Biol.">
        <title>The genome of Xylona heveae provides a window into fungal endophytism.</title>
        <authorList>
            <person name="Gazis R."/>
            <person name="Kuo A."/>
            <person name="Riley R."/>
            <person name="LaButti K."/>
            <person name="Lipzen A."/>
            <person name="Lin J."/>
            <person name="Amirebrahimi M."/>
            <person name="Hesse C.N."/>
            <person name="Spatafora J.W."/>
            <person name="Henrissat B."/>
            <person name="Hainaut M."/>
            <person name="Grigoriev I.V."/>
            <person name="Hibbett D.S."/>
        </authorList>
    </citation>
    <scope>NUCLEOTIDE SEQUENCE [LARGE SCALE GENOMIC DNA]</scope>
    <source>
        <strain evidence="2 3">TC161</strain>
    </source>
</reference>
<dbReference type="STRING" id="1328760.A0A165AK74"/>
<dbReference type="GeneID" id="28896370"/>
<evidence type="ECO:0000313" key="2">
    <source>
        <dbReference type="EMBL" id="KZF20618.1"/>
    </source>
</evidence>
<dbReference type="EMBL" id="KV407462">
    <property type="protein sequence ID" value="KZF20618.1"/>
    <property type="molecule type" value="Genomic_DNA"/>
</dbReference>
<feature type="domain" description="DUF7587" evidence="1">
    <location>
        <begin position="15"/>
        <end position="158"/>
    </location>
</feature>
<dbReference type="RefSeq" id="XP_018186173.1">
    <property type="nucleotide sequence ID" value="XM_018331233.1"/>
</dbReference>
<dbReference type="Proteomes" id="UP000076632">
    <property type="component" value="Unassembled WGS sequence"/>
</dbReference>
<organism evidence="2 3">
    <name type="scientific">Xylona heveae (strain CBS 132557 / TC161)</name>
    <dbReference type="NCBI Taxonomy" id="1328760"/>
    <lineage>
        <taxon>Eukaryota</taxon>
        <taxon>Fungi</taxon>
        <taxon>Dikarya</taxon>
        <taxon>Ascomycota</taxon>
        <taxon>Pezizomycotina</taxon>
        <taxon>Xylonomycetes</taxon>
        <taxon>Xylonales</taxon>
        <taxon>Xylonaceae</taxon>
        <taxon>Xylona</taxon>
    </lineage>
</organism>
<dbReference type="InParanoid" id="A0A165AK74"/>
<protein>
    <recommendedName>
        <fullName evidence="1">DUF7587 domain-containing protein</fullName>
    </recommendedName>
</protein>
<proteinExistence type="predicted"/>
<dbReference type="OMA" id="MCRKWRS"/>
<dbReference type="PANTHER" id="PTHR40781:SF1">
    <property type="match status" value="1"/>
</dbReference>
<keyword evidence="3" id="KW-1185">Reference proteome</keyword>
<dbReference type="PANTHER" id="PTHR40781">
    <property type="match status" value="1"/>
</dbReference>
<sequence length="185" mass="21504">MDQFRVPQEQLDQLRPRYLWRVQHPGCQTEYIEGQGLYAQDTDTFYKDDQRKEFGQSVENNLSWHSRVVQPYIALFSEQDHAVNWIYKLWSNQDFEEEAIIGWTLFKIDSRELEDVYVFKFSTVVKKLGLRNFPRAAGNQVSNCYIALHSIPDSAIEEIIEAAVIIRPPPPGPHDISSDDMTPSP</sequence>